<accession>A0A6H1ZCC2</accession>
<dbReference type="AlphaFoldDB" id="A0A6H1ZCC2"/>
<dbReference type="EMBL" id="MT143986">
    <property type="protein sequence ID" value="QJA45109.1"/>
    <property type="molecule type" value="Genomic_DNA"/>
</dbReference>
<sequence length="86" mass="10025">MRFQIIIEGTDEEQMTDLFEKIQNEYSLFDNCVLSKVKDKDSIIDNEDRCEETGRIECTRPKEVERLSGYELTGPEYLNKIFPLGG</sequence>
<name>A0A6H1ZCC2_9ZZZZ</name>
<evidence type="ECO:0000313" key="1">
    <source>
        <dbReference type="EMBL" id="QJA45109.1"/>
    </source>
</evidence>
<proteinExistence type="predicted"/>
<protein>
    <submittedName>
        <fullName evidence="1">Uncharacterized protein</fullName>
    </submittedName>
</protein>
<organism evidence="1">
    <name type="scientific">viral metagenome</name>
    <dbReference type="NCBI Taxonomy" id="1070528"/>
    <lineage>
        <taxon>unclassified sequences</taxon>
        <taxon>metagenomes</taxon>
        <taxon>organismal metagenomes</taxon>
    </lineage>
</organism>
<gene>
    <name evidence="1" type="ORF">TM448A00186_0021</name>
</gene>
<reference evidence="1" key="1">
    <citation type="submission" date="2020-03" db="EMBL/GenBank/DDBJ databases">
        <title>The deep terrestrial virosphere.</title>
        <authorList>
            <person name="Holmfeldt K."/>
            <person name="Nilsson E."/>
            <person name="Simone D."/>
            <person name="Lopez-Fernandez M."/>
            <person name="Wu X."/>
            <person name="de Brujin I."/>
            <person name="Lundin D."/>
            <person name="Andersson A."/>
            <person name="Bertilsson S."/>
            <person name="Dopson M."/>
        </authorList>
    </citation>
    <scope>NUCLEOTIDE SEQUENCE</scope>
    <source>
        <strain evidence="1">TM448A00186</strain>
    </source>
</reference>